<dbReference type="Pfam" id="PF12802">
    <property type="entry name" value="MarR_2"/>
    <property type="match status" value="1"/>
</dbReference>
<dbReference type="InterPro" id="IPR036388">
    <property type="entry name" value="WH-like_DNA-bd_sf"/>
</dbReference>
<dbReference type="PANTHER" id="PTHR18964:SF149">
    <property type="entry name" value="BIFUNCTIONAL UDP-N-ACETYLGLUCOSAMINE 2-EPIMERASE_N-ACETYLMANNOSAMINE KINASE"/>
    <property type="match status" value="1"/>
</dbReference>
<dbReference type="Gene3D" id="3.30.420.40">
    <property type="match status" value="2"/>
</dbReference>
<proteinExistence type="inferred from homology"/>
<comment type="caution">
    <text evidence="3">The sequence shown here is derived from an EMBL/GenBank/DDBJ whole genome shotgun (WGS) entry which is preliminary data.</text>
</comment>
<dbReference type="GO" id="GO:0016301">
    <property type="term" value="F:kinase activity"/>
    <property type="evidence" value="ECO:0007669"/>
    <property type="project" value="UniProtKB-KW"/>
</dbReference>
<accession>A0A7W7FZ07</accession>
<dbReference type="AlphaFoldDB" id="A0A7W7FZ07"/>
<name>A0A7W7FZ07_9PSEU</name>
<evidence type="ECO:0000313" key="3">
    <source>
        <dbReference type="EMBL" id="MBB4680649.1"/>
    </source>
</evidence>
<dbReference type="InterPro" id="IPR000835">
    <property type="entry name" value="HTH_MarR-typ"/>
</dbReference>
<keyword evidence="3" id="KW-0808">Transferase</keyword>
<dbReference type="Pfam" id="PF00480">
    <property type="entry name" value="ROK"/>
    <property type="match status" value="1"/>
</dbReference>
<dbReference type="Proteomes" id="UP000533598">
    <property type="component" value="Unassembled WGS sequence"/>
</dbReference>
<reference evidence="3 4" key="1">
    <citation type="submission" date="2020-08" db="EMBL/GenBank/DDBJ databases">
        <title>Sequencing the genomes of 1000 actinobacteria strains.</title>
        <authorList>
            <person name="Klenk H.-P."/>
        </authorList>
    </citation>
    <scope>NUCLEOTIDE SEQUENCE [LARGE SCALE GENOMIC DNA]</scope>
    <source>
        <strain evidence="3 4">DSM 44230</strain>
    </source>
</reference>
<gene>
    <name evidence="3" type="ORF">HNR67_006767</name>
</gene>
<dbReference type="PANTHER" id="PTHR18964">
    <property type="entry name" value="ROK (REPRESSOR, ORF, KINASE) FAMILY"/>
    <property type="match status" value="1"/>
</dbReference>
<feature type="domain" description="HTH marR-type" evidence="2">
    <location>
        <begin position="29"/>
        <end position="67"/>
    </location>
</feature>
<dbReference type="CDD" id="cd23763">
    <property type="entry name" value="ASKHA_ATPase_ROK"/>
    <property type="match status" value="1"/>
</dbReference>
<dbReference type="InterPro" id="IPR036390">
    <property type="entry name" value="WH_DNA-bd_sf"/>
</dbReference>
<dbReference type="InterPro" id="IPR043129">
    <property type="entry name" value="ATPase_NBD"/>
</dbReference>
<evidence type="ECO:0000313" key="4">
    <source>
        <dbReference type="Proteomes" id="UP000533598"/>
    </source>
</evidence>
<keyword evidence="4" id="KW-1185">Reference proteome</keyword>
<protein>
    <submittedName>
        <fullName evidence="3">Putative NBD/HSP70 family sugar kinase</fullName>
    </submittedName>
</protein>
<organism evidence="3 4">
    <name type="scientific">Crossiella cryophila</name>
    <dbReference type="NCBI Taxonomy" id="43355"/>
    <lineage>
        <taxon>Bacteria</taxon>
        <taxon>Bacillati</taxon>
        <taxon>Actinomycetota</taxon>
        <taxon>Actinomycetes</taxon>
        <taxon>Pseudonocardiales</taxon>
        <taxon>Pseudonocardiaceae</taxon>
        <taxon>Crossiella</taxon>
    </lineage>
</organism>
<dbReference type="SUPFAM" id="SSF53067">
    <property type="entry name" value="Actin-like ATPase domain"/>
    <property type="match status" value="1"/>
</dbReference>
<dbReference type="Gene3D" id="1.10.10.10">
    <property type="entry name" value="Winged helix-like DNA-binding domain superfamily/Winged helix DNA-binding domain"/>
    <property type="match status" value="1"/>
</dbReference>
<dbReference type="GO" id="GO:0003700">
    <property type="term" value="F:DNA-binding transcription factor activity"/>
    <property type="evidence" value="ECO:0007669"/>
    <property type="project" value="InterPro"/>
</dbReference>
<dbReference type="EMBL" id="JACHMH010000001">
    <property type="protein sequence ID" value="MBB4680649.1"/>
    <property type="molecule type" value="Genomic_DNA"/>
</dbReference>
<sequence length="377" mass="39214">MMKGAVTGALVRELNLHAVYQAMWQGYPVTRADLARQLRTSKPTIGRAVEALLAAGLVEEVAAPEDAAGYSAVYFGPRAGAASVLALDLGSRYLRGMVADLDGAELARIDVLVDGHRPEQVLAAATGLRDDLVAAAGMAPELVTMGIAGVIEPRTGVVYSANQQDLDGFAAAARLRAALGCPVLVENDINLAAVGEGWRGAGAGVRDFAFLHIGSGVGAGLVLGGELHRGRNGAAGEIDFVPEGQRFQPDSPAADAFLAQIWQRSDFVNCEDVMDAARAGNRRALELIGWEAERIAEHAARVTSVVDLGLIVLGGGIGLNGDLLAEPVRAVLAGLTDYPPQVEISRLGEAAILTGAVATGLRSVFADLVTRRVATQE</sequence>
<evidence type="ECO:0000256" key="1">
    <source>
        <dbReference type="ARBA" id="ARBA00006479"/>
    </source>
</evidence>
<keyword evidence="3" id="KW-0418">Kinase</keyword>
<dbReference type="SUPFAM" id="SSF46785">
    <property type="entry name" value="Winged helix' DNA-binding domain"/>
    <property type="match status" value="1"/>
</dbReference>
<comment type="similarity">
    <text evidence="1">Belongs to the ROK (NagC/XylR) family.</text>
</comment>
<evidence type="ECO:0000259" key="2">
    <source>
        <dbReference type="Pfam" id="PF12802"/>
    </source>
</evidence>
<dbReference type="InterPro" id="IPR000600">
    <property type="entry name" value="ROK"/>
</dbReference>